<keyword evidence="2" id="KW-0472">Membrane</keyword>
<feature type="transmembrane region" description="Helical" evidence="2">
    <location>
        <begin position="80"/>
        <end position="101"/>
    </location>
</feature>
<dbReference type="Proteomes" id="UP001597120">
    <property type="component" value="Unassembled WGS sequence"/>
</dbReference>
<feature type="region of interest" description="Disordered" evidence="1">
    <location>
        <begin position="25"/>
        <end position="49"/>
    </location>
</feature>
<evidence type="ECO:0000313" key="3">
    <source>
        <dbReference type="EMBL" id="MFD0869938.1"/>
    </source>
</evidence>
<proteinExistence type="predicted"/>
<dbReference type="EMBL" id="JBHTIU010000039">
    <property type="protein sequence ID" value="MFD0869938.1"/>
    <property type="molecule type" value="Genomic_DNA"/>
</dbReference>
<dbReference type="RefSeq" id="WP_150960169.1">
    <property type="nucleotide sequence ID" value="NZ_JBHTIU010000039.1"/>
</dbReference>
<keyword evidence="2" id="KW-0812">Transmembrane</keyword>
<feature type="compositionally biased region" description="Basic and acidic residues" evidence="1">
    <location>
        <begin position="25"/>
        <end position="38"/>
    </location>
</feature>
<evidence type="ECO:0000256" key="2">
    <source>
        <dbReference type="SAM" id="Phobius"/>
    </source>
</evidence>
<keyword evidence="2" id="KW-1133">Transmembrane helix</keyword>
<protein>
    <submittedName>
        <fullName evidence="3">Uncharacterized protein</fullName>
    </submittedName>
</protein>
<sequence length="106" mass="11619">MGSPRGNRPNRPITYQIGWRKGRIEYDPAGKGSKDHGHSGSKPGSRARIATYPAERPTLTGIAGLLWKRLPFVPLKAAEVLLWALPAVSFAMIIWLVHSLIHIGKG</sequence>
<evidence type="ECO:0000313" key="4">
    <source>
        <dbReference type="Proteomes" id="UP001597120"/>
    </source>
</evidence>
<keyword evidence="4" id="KW-1185">Reference proteome</keyword>
<evidence type="ECO:0000256" key="1">
    <source>
        <dbReference type="SAM" id="MobiDB-lite"/>
    </source>
</evidence>
<name>A0ABW3D992_9BACL</name>
<accession>A0ABW3D992</accession>
<gene>
    <name evidence="3" type="ORF">ACFQ03_12325</name>
</gene>
<reference evidence="4" key="1">
    <citation type="journal article" date="2019" name="Int. J. Syst. Evol. Microbiol.">
        <title>The Global Catalogue of Microorganisms (GCM) 10K type strain sequencing project: providing services to taxonomists for standard genome sequencing and annotation.</title>
        <authorList>
            <consortium name="The Broad Institute Genomics Platform"/>
            <consortium name="The Broad Institute Genome Sequencing Center for Infectious Disease"/>
            <person name="Wu L."/>
            <person name="Ma J."/>
        </authorList>
    </citation>
    <scope>NUCLEOTIDE SEQUENCE [LARGE SCALE GENOMIC DNA]</scope>
    <source>
        <strain evidence="4">CCUG 57263</strain>
    </source>
</reference>
<organism evidence="3 4">
    <name type="scientific">Paenibacillus residui</name>
    <dbReference type="NCBI Taxonomy" id="629724"/>
    <lineage>
        <taxon>Bacteria</taxon>
        <taxon>Bacillati</taxon>
        <taxon>Bacillota</taxon>
        <taxon>Bacilli</taxon>
        <taxon>Bacillales</taxon>
        <taxon>Paenibacillaceae</taxon>
        <taxon>Paenibacillus</taxon>
    </lineage>
</organism>
<comment type="caution">
    <text evidence="3">The sequence shown here is derived from an EMBL/GenBank/DDBJ whole genome shotgun (WGS) entry which is preliminary data.</text>
</comment>